<keyword evidence="10" id="KW-1185">Reference proteome</keyword>
<dbReference type="InterPro" id="IPR035996">
    <property type="entry name" value="4pyrrol_Methylase_sf"/>
</dbReference>
<dbReference type="InterPro" id="IPR014777">
    <property type="entry name" value="4pyrrole_Mease_sub1"/>
</dbReference>
<dbReference type="InterPro" id="IPR036108">
    <property type="entry name" value="4pyrrol_syn_uPrphyn_synt_sf"/>
</dbReference>
<evidence type="ECO:0000256" key="4">
    <source>
        <dbReference type="ARBA" id="ARBA00022691"/>
    </source>
</evidence>
<dbReference type="NCBIfam" id="NF004790">
    <property type="entry name" value="PRK06136.1"/>
    <property type="match status" value="1"/>
</dbReference>
<dbReference type="GO" id="GO:0019354">
    <property type="term" value="P:siroheme biosynthetic process"/>
    <property type="evidence" value="ECO:0007669"/>
    <property type="project" value="InterPro"/>
</dbReference>
<accession>A0A1H3FGR0</accession>
<evidence type="ECO:0000259" key="7">
    <source>
        <dbReference type="Pfam" id="PF00590"/>
    </source>
</evidence>
<dbReference type="InterPro" id="IPR000878">
    <property type="entry name" value="4pyrrol_Mease"/>
</dbReference>
<dbReference type="InterPro" id="IPR014776">
    <property type="entry name" value="4pyrrole_Mease_sub2"/>
</dbReference>
<dbReference type="FunFam" id="3.30.950.10:FF:000001">
    <property type="entry name" value="Siroheme synthase"/>
    <property type="match status" value="1"/>
</dbReference>
<gene>
    <name evidence="9" type="ORF">SAMN04488579_11036</name>
</gene>
<dbReference type="GO" id="GO:0004852">
    <property type="term" value="F:uroporphyrinogen-III synthase activity"/>
    <property type="evidence" value="ECO:0007669"/>
    <property type="project" value="InterPro"/>
</dbReference>
<dbReference type="InterPro" id="IPR003043">
    <property type="entry name" value="Uropor_MeTrfase_CS"/>
</dbReference>
<dbReference type="FunFam" id="3.40.1010.10:FF:000001">
    <property type="entry name" value="Siroheme synthase"/>
    <property type="match status" value="1"/>
</dbReference>
<feature type="domain" description="Tetrapyrrole methylase" evidence="7">
    <location>
        <begin position="4"/>
        <end position="214"/>
    </location>
</feature>
<keyword evidence="3 6" id="KW-0808">Transferase</keyword>
<protein>
    <recommendedName>
        <fullName evidence="1">uroporphyrinogen-III C-methyltransferase</fullName>
        <ecNumber evidence="1">2.1.1.107</ecNumber>
    </recommendedName>
</protein>
<proteinExistence type="inferred from homology"/>
<dbReference type="PROSITE" id="PS00840">
    <property type="entry name" value="SUMT_2"/>
    <property type="match status" value="1"/>
</dbReference>
<evidence type="ECO:0000313" key="10">
    <source>
        <dbReference type="Proteomes" id="UP000199652"/>
    </source>
</evidence>
<dbReference type="SUPFAM" id="SSF69618">
    <property type="entry name" value="HemD-like"/>
    <property type="match status" value="1"/>
</dbReference>
<name>A0A1H3FGR0_EUBBA</name>
<keyword evidence="2 6" id="KW-0489">Methyltransferase</keyword>
<dbReference type="CDD" id="cd06578">
    <property type="entry name" value="HemD"/>
    <property type="match status" value="1"/>
</dbReference>
<dbReference type="PANTHER" id="PTHR45790">
    <property type="entry name" value="SIROHEME SYNTHASE-RELATED"/>
    <property type="match status" value="1"/>
</dbReference>
<dbReference type="NCBIfam" id="TIGR01469">
    <property type="entry name" value="cobA_cysG_Cterm"/>
    <property type="match status" value="1"/>
</dbReference>
<dbReference type="GO" id="GO:0032259">
    <property type="term" value="P:methylation"/>
    <property type="evidence" value="ECO:0007669"/>
    <property type="project" value="UniProtKB-KW"/>
</dbReference>
<evidence type="ECO:0000256" key="2">
    <source>
        <dbReference type="ARBA" id="ARBA00022603"/>
    </source>
</evidence>
<dbReference type="CDD" id="cd11642">
    <property type="entry name" value="SUMT"/>
    <property type="match status" value="1"/>
</dbReference>
<dbReference type="Gene3D" id="3.40.50.10090">
    <property type="match status" value="2"/>
</dbReference>
<dbReference type="Pfam" id="PF00590">
    <property type="entry name" value="TP_methylase"/>
    <property type="match status" value="1"/>
</dbReference>
<dbReference type="InterPro" id="IPR050161">
    <property type="entry name" value="Siro_Cobalamin_biosynth"/>
</dbReference>
<evidence type="ECO:0000256" key="3">
    <source>
        <dbReference type="ARBA" id="ARBA00022679"/>
    </source>
</evidence>
<evidence type="ECO:0000313" key="9">
    <source>
        <dbReference type="EMBL" id="SDX89568.1"/>
    </source>
</evidence>
<comment type="similarity">
    <text evidence="6">Belongs to the precorrin methyltransferase family.</text>
</comment>
<evidence type="ECO:0000256" key="1">
    <source>
        <dbReference type="ARBA" id="ARBA00012162"/>
    </source>
</evidence>
<dbReference type="Pfam" id="PF02602">
    <property type="entry name" value="HEM4"/>
    <property type="match status" value="1"/>
</dbReference>
<dbReference type="Gene3D" id="3.30.950.10">
    <property type="entry name" value="Methyltransferase, Cobalt-precorrin-4 Transmethylase, Domain 2"/>
    <property type="match status" value="1"/>
</dbReference>
<dbReference type="InterPro" id="IPR003754">
    <property type="entry name" value="4pyrrol_synth_uPrphyn_synth"/>
</dbReference>
<dbReference type="STRING" id="1528.SAMN04488579_11036"/>
<dbReference type="SUPFAM" id="SSF53790">
    <property type="entry name" value="Tetrapyrrole methylase"/>
    <property type="match status" value="1"/>
</dbReference>
<keyword evidence="4" id="KW-0949">S-adenosyl-L-methionine</keyword>
<dbReference type="InterPro" id="IPR006366">
    <property type="entry name" value="CobA/CysG_C"/>
</dbReference>
<feature type="domain" description="Tetrapyrrole biosynthesis uroporphyrinogen III synthase" evidence="8">
    <location>
        <begin position="265"/>
        <end position="493"/>
    </location>
</feature>
<dbReference type="Proteomes" id="UP000199652">
    <property type="component" value="Unassembled WGS sequence"/>
</dbReference>
<sequence>MSGMIYLTGGGCGDPGLLTVKAREKLETCDAVVYDALVNPEFLNYVGPDCEKYYVGKRSSNHYRTQDETNALLVELGQAGKTVVRLKGGDPYVFGRGGEEGEILYDAGVAFEVIPGITSAIGGLAYAGIPITHRDCTSSFQVVTGHLKSDNNDLDWPVLGKSKGTIVFLMGVENLQKITERLMENGMEATRPAALVHRASTPEQRVVTGTLATISEIATAAQITAPSLIVVGDVVSKREKLRFFDNRPLFGKTVLVTRSRTQASSMVKKLQDLGAATIEYPTIKISPIPEAMAHLDAVLPTLSDYTHIIFTSVNGVELFFSALASAGMDSRAFGGLHVTAIGKATADLLKAHGIVPDFVPQKYVGEELVAGLAPLLSVHSRVLLPRSKNARVLVAEELAKICPVEEIPIYETIRETQDDVDALALLRSGAIDYITFTSSTTAQFFVEKIGPENITLTKSAVCVSIGPVTSGRMVDLGLSVDLEAAEYTIDGMLKAMLEMKKEKDHVTH</sequence>
<dbReference type="EC" id="2.1.1.107" evidence="1"/>
<dbReference type="Gene3D" id="3.40.1010.10">
    <property type="entry name" value="Cobalt-precorrin-4 Transmethylase, Domain 1"/>
    <property type="match status" value="1"/>
</dbReference>
<dbReference type="GO" id="GO:0004851">
    <property type="term" value="F:uroporphyrin-III C-methyltransferase activity"/>
    <property type="evidence" value="ECO:0007669"/>
    <property type="project" value="UniProtKB-EC"/>
</dbReference>
<keyword evidence="5" id="KW-0627">Porphyrin biosynthesis</keyword>
<evidence type="ECO:0000259" key="8">
    <source>
        <dbReference type="Pfam" id="PF02602"/>
    </source>
</evidence>
<dbReference type="EMBL" id="FNOU01000010">
    <property type="protein sequence ID" value="SDX89568.1"/>
    <property type="molecule type" value="Genomic_DNA"/>
</dbReference>
<evidence type="ECO:0000256" key="5">
    <source>
        <dbReference type="ARBA" id="ARBA00023244"/>
    </source>
</evidence>
<evidence type="ECO:0000256" key="6">
    <source>
        <dbReference type="RuleBase" id="RU003960"/>
    </source>
</evidence>
<organism evidence="9 10">
    <name type="scientific">Eubacterium barkeri</name>
    <name type="common">Clostridium barkeri</name>
    <dbReference type="NCBI Taxonomy" id="1528"/>
    <lineage>
        <taxon>Bacteria</taxon>
        <taxon>Bacillati</taxon>
        <taxon>Bacillota</taxon>
        <taxon>Clostridia</taxon>
        <taxon>Eubacteriales</taxon>
        <taxon>Eubacteriaceae</taxon>
        <taxon>Eubacterium</taxon>
    </lineage>
</organism>
<dbReference type="PANTHER" id="PTHR45790:SF3">
    <property type="entry name" value="S-ADENOSYL-L-METHIONINE-DEPENDENT UROPORPHYRINOGEN III METHYLTRANSFERASE, CHLOROPLASTIC"/>
    <property type="match status" value="1"/>
</dbReference>
<dbReference type="RefSeq" id="WP_207647993.1">
    <property type="nucleotide sequence ID" value="NZ_FNOU01000010.1"/>
</dbReference>
<dbReference type="AlphaFoldDB" id="A0A1H3FGR0"/>
<reference evidence="10" key="1">
    <citation type="submission" date="2016-10" db="EMBL/GenBank/DDBJ databases">
        <authorList>
            <person name="Varghese N."/>
            <person name="Submissions S."/>
        </authorList>
    </citation>
    <scope>NUCLEOTIDE SEQUENCE [LARGE SCALE GENOMIC DNA]</scope>
    <source>
        <strain evidence="10">VPI 5359</strain>
    </source>
</reference>